<reference evidence="1 2" key="1">
    <citation type="submission" date="2017-12" db="EMBL/GenBank/DDBJ databases">
        <title>Hemimetabolous genomes reveal molecular basis of termite eusociality.</title>
        <authorList>
            <person name="Harrison M.C."/>
            <person name="Jongepier E."/>
            <person name="Robertson H.M."/>
            <person name="Arning N."/>
            <person name="Bitard-Feildel T."/>
            <person name="Chao H."/>
            <person name="Childers C.P."/>
            <person name="Dinh H."/>
            <person name="Doddapaneni H."/>
            <person name="Dugan S."/>
            <person name="Gowin J."/>
            <person name="Greiner C."/>
            <person name="Han Y."/>
            <person name="Hu H."/>
            <person name="Hughes D.S.T."/>
            <person name="Huylmans A.-K."/>
            <person name="Kemena C."/>
            <person name="Kremer L.P.M."/>
            <person name="Lee S.L."/>
            <person name="Lopez-Ezquerra A."/>
            <person name="Mallet L."/>
            <person name="Monroy-Kuhn J.M."/>
            <person name="Moser A."/>
            <person name="Murali S.C."/>
            <person name="Muzny D.M."/>
            <person name="Otani S."/>
            <person name="Piulachs M.-D."/>
            <person name="Poelchau M."/>
            <person name="Qu J."/>
            <person name="Schaub F."/>
            <person name="Wada-Katsumata A."/>
            <person name="Worley K.C."/>
            <person name="Xie Q."/>
            <person name="Ylla G."/>
            <person name="Poulsen M."/>
            <person name="Gibbs R.A."/>
            <person name="Schal C."/>
            <person name="Richards S."/>
            <person name="Belles X."/>
            <person name="Korb J."/>
            <person name="Bornberg-Bauer E."/>
        </authorList>
    </citation>
    <scope>NUCLEOTIDE SEQUENCE [LARGE SCALE GENOMIC DNA]</scope>
    <source>
        <tissue evidence="1">Whole body</tissue>
    </source>
</reference>
<name>A0A2J7Q820_9NEOP</name>
<dbReference type="Proteomes" id="UP000235965">
    <property type="component" value="Unassembled WGS sequence"/>
</dbReference>
<sequence length="71" mass="8626">MPHIPNPPFSSGMYNMSEWKRPLGRPRRRWVDNIKMDLRETGWDGMDWVDLVQDRDQWRALVNMVMNLWVP</sequence>
<gene>
    <name evidence="1" type="ORF">B7P43_G16627</name>
</gene>
<organism evidence="1 2">
    <name type="scientific">Cryptotermes secundus</name>
    <dbReference type="NCBI Taxonomy" id="105785"/>
    <lineage>
        <taxon>Eukaryota</taxon>
        <taxon>Metazoa</taxon>
        <taxon>Ecdysozoa</taxon>
        <taxon>Arthropoda</taxon>
        <taxon>Hexapoda</taxon>
        <taxon>Insecta</taxon>
        <taxon>Pterygota</taxon>
        <taxon>Neoptera</taxon>
        <taxon>Polyneoptera</taxon>
        <taxon>Dictyoptera</taxon>
        <taxon>Blattodea</taxon>
        <taxon>Blattoidea</taxon>
        <taxon>Termitoidae</taxon>
        <taxon>Kalotermitidae</taxon>
        <taxon>Cryptotermitinae</taxon>
        <taxon>Cryptotermes</taxon>
    </lineage>
</organism>
<dbReference type="AlphaFoldDB" id="A0A2J7Q820"/>
<evidence type="ECO:0000313" key="2">
    <source>
        <dbReference type="Proteomes" id="UP000235965"/>
    </source>
</evidence>
<dbReference type="EMBL" id="NEVH01016978">
    <property type="protein sequence ID" value="PNF24731.1"/>
    <property type="molecule type" value="Genomic_DNA"/>
</dbReference>
<comment type="caution">
    <text evidence="1">The sequence shown here is derived from an EMBL/GenBank/DDBJ whole genome shotgun (WGS) entry which is preliminary data.</text>
</comment>
<evidence type="ECO:0000313" key="1">
    <source>
        <dbReference type="EMBL" id="PNF24731.1"/>
    </source>
</evidence>
<accession>A0A2J7Q820</accession>
<dbReference type="InParanoid" id="A0A2J7Q820"/>
<proteinExistence type="predicted"/>
<keyword evidence="2" id="KW-1185">Reference proteome</keyword>
<protein>
    <submittedName>
        <fullName evidence="1">Uncharacterized protein</fullName>
    </submittedName>
</protein>